<evidence type="ECO:0000256" key="1">
    <source>
        <dbReference type="ARBA" id="ARBA00001947"/>
    </source>
</evidence>
<evidence type="ECO:0000256" key="2">
    <source>
        <dbReference type="ARBA" id="ARBA00006217"/>
    </source>
</evidence>
<proteinExistence type="inferred from homology"/>
<dbReference type="Proteomes" id="UP001595923">
    <property type="component" value="Unassembled WGS sequence"/>
</dbReference>
<keyword evidence="5" id="KW-0862">Zinc</keyword>
<reference evidence="9" key="1">
    <citation type="journal article" date="2019" name="Int. J. Syst. Evol. Microbiol.">
        <title>The Global Catalogue of Microorganisms (GCM) 10K type strain sequencing project: providing services to taxonomists for standard genome sequencing and annotation.</title>
        <authorList>
            <consortium name="The Broad Institute Genomics Platform"/>
            <consortium name="The Broad Institute Genome Sequencing Center for Infectious Disease"/>
            <person name="Wu L."/>
            <person name="Ma J."/>
        </authorList>
    </citation>
    <scope>NUCLEOTIDE SEQUENCE [LARGE SCALE GENOMIC DNA]</scope>
    <source>
        <strain evidence="9">XZYJ18</strain>
    </source>
</reference>
<evidence type="ECO:0000256" key="6">
    <source>
        <dbReference type="ARBA" id="ARBA00024993"/>
    </source>
</evidence>
<dbReference type="Gene3D" id="3.40.1050.10">
    <property type="entry name" value="Carbonic anhydrase"/>
    <property type="match status" value="1"/>
</dbReference>
<dbReference type="CDD" id="cd03379">
    <property type="entry name" value="beta_CA_cladeD"/>
    <property type="match status" value="1"/>
</dbReference>
<dbReference type="RefSeq" id="WP_378570699.1">
    <property type="nucleotide sequence ID" value="NZ_JBHSFQ010000001.1"/>
</dbReference>
<dbReference type="InterPro" id="IPR001765">
    <property type="entry name" value="Carbonic_anhydrase"/>
</dbReference>
<comment type="catalytic activity">
    <reaction evidence="7">
        <text>hydrogencarbonate + H(+) = CO2 + H2O</text>
        <dbReference type="Rhea" id="RHEA:10748"/>
        <dbReference type="ChEBI" id="CHEBI:15377"/>
        <dbReference type="ChEBI" id="CHEBI:15378"/>
        <dbReference type="ChEBI" id="CHEBI:16526"/>
        <dbReference type="ChEBI" id="CHEBI:17544"/>
        <dbReference type="EC" id="4.2.1.1"/>
    </reaction>
</comment>
<dbReference type="InterPro" id="IPR036874">
    <property type="entry name" value="Carbonic_anhydrase_sf"/>
</dbReference>
<gene>
    <name evidence="8" type="ORF">ACFO4E_01460</name>
</gene>
<evidence type="ECO:0000256" key="7">
    <source>
        <dbReference type="ARBA" id="ARBA00048348"/>
    </source>
</evidence>
<keyword evidence="9" id="KW-1185">Reference proteome</keyword>
<protein>
    <recommendedName>
        <fullName evidence="3">carbonic anhydrase</fullName>
        <ecNumber evidence="3">4.2.1.1</ecNumber>
    </recommendedName>
</protein>
<evidence type="ECO:0000313" key="9">
    <source>
        <dbReference type="Proteomes" id="UP001595923"/>
    </source>
</evidence>
<dbReference type="EMBL" id="JBHSFQ010000001">
    <property type="protein sequence ID" value="MFC4560514.1"/>
    <property type="molecule type" value="Genomic_DNA"/>
</dbReference>
<dbReference type="PANTHER" id="PTHR43175">
    <property type="entry name" value="CARBONIC ANHYDRASE"/>
    <property type="match status" value="1"/>
</dbReference>
<sequence>MNGRAFRSVHLSLNRDEKRDAGMTDEIIDHRADFRRRPGPPPGGRRPHGRRMDVYLLLGLKEGDAHVIRNAGGVITKDERRSPAISQRMLDTREIHLIHHTQCGMPTFTDDEFKDRIERETGIRPDGASEAFTDPEADVRRSIRRIRGGPFIPFEDRVRGFDYEVETGRLREVACD</sequence>
<organism evidence="8 9">
    <name type="scientific">Nocardiopsis mangrovi</name>
    <dbReference type="NCBI Taxonomy" id="1179818"/>
    <lineage>
        <taxon>Bacteria</taxon>
        <taxon>Bacillati</taxon>
        <taxon>Actinomycetota</taxon>
        <taxon>Actinomycetes</taxon>
        <taxon>Streptosporangiales</taxon>
        <taxon>Nocardiopsidaceae</taxon>
        <taxon>Nocardiopsis</taxon>
    </lineage>
</organism>
<dbReference type="SUPFAM" id="SSF53056">
    <property type="entry name" value="beta-carbonic anhydrase, cab"/>
    <property type="match status" value="1"/>
</dbReference>
<accession>A0ABV9DQ41</accession>
<evidence type="ECO:0000313" key="8">
    <source>
        <dbReference type="EMBL" id="MFC4560514.1"/>
    </source>
</evidence>
<evidence type="ECO:0000256" key="4">
    <source>
        <dbReference type="ARBA" id="ARBA00022723"/>
    </source>
</evidence>
<dbReference type="SMART" id="SM00947">
    <property type="entry name" value="Pro_CA"/>
    <property type="match status" value="1"/>
</dbReference>
<evidence type="ECO:0000256" key="5">
    <source>
        <dbReference type="ARBA" id="ARBA00022833"/>
    </source>
</evidence>
<comment type="cofactor">
    <cofactor evidence="1">
        <name>Zn(2+)</name>
        <dbReference type="ChEBI" id="CHEBI:29105"/>
    </cofactor>
</comment>
<dbReference type="EC" id="4.2.1.1" evidence="3"/>
<name>A0ABV9DQ41_9ACTN</name>
<dbReference type="PANTHER" id="PTHR43175:SF3">
    <property type="entry name" value="CARBON DISULFIDE HYDROLASE"/>
    <property type="match status" value="1"/>
</dbReference>
<evidence type="ECO:0000256" key="3">
    <source>
        <dbReference type="ARBA" id="ARBA00012925"/>
    </source>
</evidence>
<keyword evidence="4" id="KW-0479">Metal-binding</keyword>
<comment type="similarity">
    <text evidence="2">Belongs to the beta-class carbonic anhydrase family.</text>
</comment>
<comment type="function">
    <text evidence="6">Catalyzes the reversible hydration of carbon dioxide to form bicarbonate.</text>
</comment>
<comment type="caution">
    <text evidence="8">The sequence shown here is derived from an EMBL/GenBank/DDBJ whole genome shotgun (WGS) entry which is preliminary data.</text>
</comment>